<sequence length="90" mass="9698">MQHHLSQRSTDLQITCRLGGGWVMTVDSEAPPNTFQLSVLVQSSSPHHLIASSPHRFSLSVSFAVAAGGVSSARSLPDGSSWWRAHSMLN</sequence>
<evidence type="ECO:0000313" key="2">
    <source>
        <dbReference type="Proteomes" id="UP000314294"/>
    </source>
</evidence>
<name>A0A4Z2G0P3_9TELE</name>
<keyword evidence="2" id="KW-1185">Reference proteome</keyword>
<reference evidence="1 2" key="1">
    <citation type="submission" date="2019-03" db="EMBL/GenBank/DDBJ databases">
        <title>First draft genome of Liparis tanakae, snailfish: a comprehensive survey of snailfish specific genes.</title>
        <authorList>
            <person name="Kim W."/>
            <person name="Song I."/>
            <person name="Jeong J.-H."/>
            <person name="Kim D."/>
            <person name="Kim S."/>
            <person name="Ryu S."/>
            <person name="Song J.Y."/>
            <person name="Lee S.K."/>
        </authorList>
    </citation>
    <scope>NUCLEOTIDE SEQUENCE [LARGE SCALE GENOMIC DNA]</scope>
    <source>
        <tissue evidence="1">Muscle</tissue>
    </source>
</reference>
<organism evidence="1 2">
    <name type="scientific">Liparis tanakae</name>
    <name type="common">Tanaka's snailfish</name>
    <dbReference type="NCBI Taxonomy" id="230148"/>
    <lineage>
        <taxon>Eukaryota</taxon>
        <taxon>Metazoa</taxon>
        <taxon>Chordata</taxon>
        <taxon>Craniata</taxon>
        <taxon>Vertebrata</taxon>
        <taxon>Euteleostomi</taxon>
        <taxon>Actinopterygii</taxon>
        <taxon>Neopterygii</taxon>
        <taxon>Teleostei</taxon>
        <taxon>Neoteleostei</taxon>
        <taxon>Acanthomorphata</taxon>
        <taxon>Eupercaria</taxon>
        <taxon>Perciformes</taxon>
        <taxon>Cottioidei</taxon>
        <taxon>Cottales</taxon>
        <taxon>Liparidae</taxon>
        <taxon>Liparis</taxon>
    </lineage>
</organism>
<protein>
    <submittedName>
        <fullName evidence="1">Uncharacterized protein</fullName>
    </submittedName>
</protein>
<gene>
    <name evidence="1" type="ORF">EYF80_043736</name>
</gene>
<comment type="caution">
    <text evidence="1">The sequence shown here is derived from an EMBL/GenBank/DDBJ whole genome shotgun (WGS) entry which is preliminary data.</text>
</comment>
<proteinExistence type="predicted"/>
<dbReference type="Proteomes" id="UP000314294">
    <property type="component" value="Unassembled WGS sequence"/>
</dbReference>
<dbReference type="AlphaFoldDB" id="A0A4Z2G0P3"/>
<evidence type="ECO:0000313" key="1">
    <source>
        <dbReference type="EMBL" id="TNN46082.1"/>
    </source>
</evidence>
<accession>A0A4Z2G0P3</accession>
<dbReference type="EMBL" id="SRLO01000810">
    <property type="protein sequence ID" value="TNN46082.1"/>
    <property type="molecule type" value="Genomic_DNA"/>
</dbReference>